<dbReference type="InterPro" id="IPR000873">
    <property type="entry name" value="AMP-dep_synth/lig_dom"/>
</dbReference>
<dbReference type="PANTHER" id="PTHR44845">
    <property type="entry name" value="CARRIER DOMAIN-CONTAINING PROTEIN"/>
    <property type="match status" value="1"/>
</dbReference>
<evidence type="ECO:0000259" key="3">
    <source>
        <dbReference type="Pfam" id="PF00501"/>
    </source>
</evidence>
<name>A0A3M2S4B7_9HYPO</name>
<keyword evidence="5" id="KW-1185">Reference proteome</keyword>
<dbReference type="AlphaFoldDB" id="A0A3M2S4B7"/>
<dbReference type="Pfam" id="PF00501">
    <property type="entry name" value="AMP-binding"/>
    <property type="match status" value="1"/>
</dbReference>
<dbReference type="EMBL" id="NKUJ01000140">
    <property type="protein sequence ID" value="RMJ12309.1"/>
    <property type="molecule type" value="Genomic_DNA"/>
</dbReference>
<dbReference type="PANTHER" id="PTHR44845:SF1">
    <property type="entry name" value="L-2-AMINOADIPATE REDUCTASE"/>
    <property type="match status" value="1"/>
</dbReference>
<evidence type="ECO:0000256" key="2">
    <source>
        <dbReference type="ARBA" id="ARBA00022553"/>
    </source>
</evidence>
<proteinExistence type="predicted"/>
<keyword evidence="1" id="KW-0596">Phosphopantetheine</keyword>
<comment type="caution">
    <text evidence="4">The sequence shown here is derived from an EMBL/GenBank/DDBJ whole genome shotgun (WGS) entry which is preliminary data.</text>
</comment>
<dbReference type="Gene3D" id="3.40.50.12780">
    <property type="entry name" value="N-terminal domain of ligase-like"/>
    <property type="match status" value="1"/>
</dbReference>
<feature type="domain" description="AMP-dependent synthetase/ligase" evidence="3">
    <location>
        <begin position="46"/>
        <end position="132"/>
    </location>
</feature>
<evidence type="ECO:0000313" key="5">
    <source>
        <dbReference type="Proteomes" id="UP000277212"/>
    </source>
</evidence>
<evidence type="ECO:0000313" key="4">
    <source>
        <dbReference type="EMBL" id="RMJ12309.1"/>
    </source>
</evidence>
<gene>
    <name evidence="4" type="ORF">CDV36_008045</name>
</gene>
<evidence type="ECO:0000256" key="1">
    <source>
        <dbReference type="ARBA" id="ARBA00022450"/>
    </source>
</evidence>
<keyword evidence="2" id="KW-0597">Phosphoprotein</keyword>
<dbReference type="InterPro" id="IPR042099">
    <property type="entry name" value="ANL_N_sf"/>
</dbReference>
<dbReference type="OrthoDB" id="329835at2759"/>
<dbReference type="Proteomes" id="UP000277212">
    <property type="component" value="Unassembled WGS sequence"/>
</dbReference>
<sequence length="148" mass="16370">MAELPDPTIDLDWSGYALCDRDREFNVGIFDCDSFGQAADKWTRSPTRTFTYRQIDEASTTIANYLHDSGIANGDDIMIFAHRSVELVCAFMGTLAPEATVTVLDPLYPPQRQQIYLEVSQPKALISIVKTTDENGYVLVASSPPSST</sequence>
<accession>A0A3M2S4B7</accession>
<dbReference type="SUPFAM" id="SSF56801">
    <property type="entry name" value="Acetyl-CoA synthetase-like"/>
    <property type="match status" value="1"/>
</dbReference>
<reference evidence="4 5" key="1">
    <citation type="submission" date="2017-06" db="EMBL/GenBank/DDBJ databases">
        <title>Comparative genomic analysis of Ambrosia Fusariam Clade fungi.</title>
        <authorList>
            <person name="Stajich J.E."/>
            <person name="Carrillo J."/>
            <person name="Kijimoto T."/>
            <person name="Eskalen A."/>
            <person name="O'Donnell K."/>
            <person name="Kasson M."/>
        </authorList>
    </citation>
    <scope>NUCLEOTIDE SEQUENCE [LARGE SCALE GENOMIC DNA]</scope>
    <source>
        <strain evidence="4">UCR3666</strain>
    </source>
</reference>
<protein>
    <recommendedName>
        <fullName evidence="3">AMP-dependent synthetase/ligase domain-containing protein</fullName>
    </recommendedName>
</protein>
<dbReference type="STRING" id="2010991.A0A3M2S4B7"/>
<organism evidence="4 5">
    <name type="scientific">Fusarium kuroshium</name>
    <dbReference type="NCBI Taxonomy" id="2010991"/>
    <lineage>
        <taxon>Eukaryota</taxon>
        <taxon>Fungi</taxon>
        <taxon>Dikarya</taxon>
        <taxon>Ascomycota</taxon>
        <taxon>Pezizomycotina</taxon>
        <taxon>Sordariomycetes</taxon>
        <taxon>Hypocreomycetidae</taxon>
        <taxon>Hypocreales</taxon>
        <taxon>Nectriaceae</taxon>
        <taxon>Fusarium</taxon>
        <taxon>Fusarium solani species complex</taxon>
    </lineage>
</organism>